<reference evidence="3 4" key="2">
    <citation type="journal article" date="2011" name="PLoS ONE">
        <title>The Cyst-Dividing Bacterium Ramlibacter tataouinensis TTB310 Genome Reveals a Well-Stocked Toolbox for Adaptation to a Desert Environment.</title>
        <authorList>
            <person name="De Luca G."/>
            <person name="Barakat M."/>
            <person name="Ortet P."/>
            <person name="Fochesato S."/>
            <person name="Jourlin-Castelli C."/>
            <person name="Ansaldi M."/>
            <person name="Py B."/>
            <person name="Fichant G."/>
            <person name="Coutinho P.M."/>
            <person name="Voulhoux R."/>
            <person name="Bastien O."/>
            <person name="Marechal E."/>
            <person name="Henrissat B."/>
            <person name="Quentin Y."/>
            <person name="Noirot P."/>
            <person name="Filloux A."/>
            <person name="Mejean V."/>
            <person name="Dubow M.S."/>
            <person name="Barras F."/>
            <person name="Barbe V."/>
            <person name="Weissenbach J."/>
            <person name="Mihalcescu I."/>
            <person name="Vermeglio A."/>
            <person name="Achouak W."/>
            <person name="Heulin T."/>
        </authorList>
    </citation>
    <scope>NUCLEOTIDE SEQUENCE [LARGE SCALE GENOMIC DNA]</scope>
    <source>
        <strain evidence="4">ATCC BAA-407 / DSM 14655 / LMG 21543 / TTB310</strain>
    </source>
</reference>
<dbReference type="eggNOG" id="ENOG5032662">
    <property type="taxonomic scope" value="Bacteria"/>
</dbReference>
<feature type="domain" description="DUF4124" evidence="2">
    <location>
        <begin position="22"/>
        <end position="75"/>
    </location>
</feature>
<sequence length="190" mass="20292">MVAAERQSYTAPMNLFRSLLLGLACAAPAIGLAQWQWVDKDGRKVFSDQSPPPEIPAKNILKQPGGRALVPAAAEPVPTAAPAPSAVPASAATRTATGTLKIGGKDKELEEKKKQAEAAEAEKRKAEEERVAKARADNCSRAKQSKADFDSGMRIARTNAKGEREVLDDAQRAAEVKRLQEMIASECKAS</sequence>
<dbReference type="AlphaFoldDB" id="F5XXS6"/>
<dbReference type="KEGG" id="rta:Rta_19690"/>
<gene>
    <name evidence="3" type="ordered locus">Rta_19690</name>
</gene>
<name>F5XXS6_RAMTT</name>
<dbReference type="HOGENOM" id="CLU_108835_0_0_4"/>
<feature type="compositionally biased region" description="Low complexity" evidence="1">
    <location>
        <begin position="76"/>
        <end position="97"/>
    </location>
</feature>
<accession>F5XXS6</accession>
<dbReference type="PATRIC" id="fig|365046.3.peg.2009"/>
<organism evidence="3 4">
    <name type="scientific">Ramlibacter tataouinensis (strain ATCC BAA-407 / DSM 14655 / LMG 21543 / TTB310)</name>
    <dbReference type="NCBI Taxonomy" id="365046"/>
    <lineage>
        <taxon>Bacteria</taxon>
        <taxon>Pseudomonadati</taxon>
        <taxon>Pseudomonadota</taxon>
        <taxon>Betaproteobacteria</taxon>
        <taxon>Burkholderiales</taxon>
        <taxon>Comamonadaceae</taxon>
        <taxon>Ramlibacter</taxon>
    </lineage>
</organism>
<dbReference type="Pfam" id="PF13511">
    <property type="entry name" value="DUF4124"/>
    <property type="match status" value="1"/>
</dbReference>
<dbReference type="Proteomes" id="UP000008385">
    <property type="component" value="Chromosome"/>
</dbReference>
<evidence type="ECO:0000313" key="3">
    <source>
        <dbReference type="EMBL" id="AEG93061.1"/>
    </source>
</evidence>
<proteinExistence type="predicted"/>
<dbReference type="STRING" id="365046.Rta_19690"/>
<reference evidence="4" key="1">
    <citation type="submission" date="2006-01" db="EMBL/GenBank/DDBJ databases">
        <title>Genome of the cyst-dividing bacterium Ramlibacter tataouinensis.</title>
        <authorList>
            <person name="Barakat M."/>
            <person name="Ortet P."/>
            <person name="De Luca G."/>
            <person name="Jourlin-Castelli C."/>
            <person name="Ansaldi M."/>
            <person name="Py B."/>
            <person name="Fichant G."/>
            <person name="Coutinho P."/>
            <person name="Voulhoux R."/>
            <person name="Bastien O."/>
            <person name="Roy S."/>
            <person name="Marechal E."/>
            <person name="Henrissat B."/>
            <person name="Quentin Y."/>
            <person name="Noirot P."/>
            <person name="Filloux A."/>
            <person name="Mejean V."/>
            <person name="DuBow M."/>
            <person name="Barras F."/>
            <person name="Heulin T."/>
        </authorList>
    </citation>
    <scope>NUCLEOTIDE SEQUENCE [LARGE SCALE GENOMIC DNA]</scope>
    <source>
        <strain evidence="4">ATCC BAA-407 / DSM 14655 / LMG 21543 / TTB310</strain>
    </source>
</reference>
<evidence type="ECO:0000256" key="1">
    <source>
        <dbReference type="SAM" id="MobiDB-lite"/>
    </source>
</evidence>
<feature type="compositionally biased region" description="Basic and acidic residues" evidence="1">
    <location>
        <begin position="103"/>
        <end position="151"/>
    </location>
</feature>
<evidence type="ECO:0000313" key="4">
    <source>
        <dbReference type="Proteomes" id="UP000008385"/>
    </source>
</evidence>
<dbReference type="InterPro" id="IPR025392">
    <property type="entry name" value="DUF4124"/>
</dbReference>
<dbReference type="EMBL" id="CP000245">
    <property type="protein sequence ID" value="AEG93061.1"/>
    <property type="molecule type" value="Genomic_DNA"/>
</dbReference>
<feature type="region of interest" description="Disordered" evidence="1">
    <location>
        <begin position="76"/>
        <end position="156"/>
    </location>
</feature>
<keyword evidence="4" id="KW-1185">Reference proteome</keyword>
<evidence type="ECO:0000259" key="2">
    <source>
        <dbReference type="Pfam" id="PF13511"/>
    </source>
</evidence>
<protein>
    <recommendedName>
        <fullName evidence="2">DUF4124 domain-containing protein</fullName>
    </recommendedName>
</protein>